<dbReference type="EMBL" id="CAUYUJ010015850">
    <property type="protein sequence ID" value="CAK0858911.1"/>
    <property type="molecule type" value="Genomic_DNA"/>
</dbReference>
<accession>A0ABN9UH01</accession>
<keyword evidence="3" id="KW-1185">Reference proteome</keyword>
<feature type="compositionally biased region" description="Basic and acidic residues" evidence="1">
    <location>
        <begin position="40"/>
        <end position="58"/>
    </location>
</feature>
<evidence type="ECO:0000256" key="1">
    <source>
        <dbReference type="SAM" id="MobiDB-lite"/>
    </source>
</evidence>
<sequence length="135" mass="13763">MGLFSTTTTTTRSIVVVVEDRPVKGGMSLARNVALLRRRELRASSTQHDEAGASREHGAGTTPAAPPFDLTVGVVQSRAHGGGVRRPLPGARGRARGCGGAAFPRGGRGPLRGAAPTLALRPCPRGAGAGAAHVR</sequence>
<feature type="compositionally biased region" description="Gly residues" evidence="1">
    <location>
        <begin position="96"/>
        <end position="110"/>
    </location>
</feature>
<evidence type="ECO:0000313" key="3">
    <source>
        <dbReference type="Proteomes" id="UP001189429"/>
    </source>
</evidence>
<organism evidence="2 3">
    <name type="scientific">Prorocentrum cordatum</name>
    <dbReference type="NCBI Taxonomy" id="2364126"/>
    <lineage>
        <taxon>Eukaryota</taxon>
        <taxon>Sar</taxon>
        <taxon>Alveolata</taxon>
        <taxon>Dinophyceae</taxon>
        <taxon>Prorocentrales</taxon>
        <taxon>Prorocentraceae</taxon>
        <taxon>Prorocentrum</taxon>
    </lineage>
</organism>
<name>A0ABN9UH01_9DINO</name>
<protein>
    <submittedName>
        <fullName evidence="2">Uncharacterized protein</fullName>
    </submittedName>
</protein>
<comment type="caution">
    <text evidence="2">The sequence shown here is derived from an EMBL/GenBank/DDBJ whole genome shotgun (WGS) entry which is preliminary data.</text>
</comment>
<feature type="region of interest" description="Disordered" evidence="1">
    <location>
        <begin position="40"/>
        <end position="110"/>
    </location>
</feature>
<dbReference type="Proteomes" id="UP001189429">
    <property type="component" value="Unassembled WGS sequence"/>
</dbReference>
<evidence type="ECO:0000313" key="2">
    <source>
        <dbReference type="EMBL" id="CAK0858911.1"/>
    </source>
</evidence>
<proteinExistence type="predicted"/>
<reference evidence="2" key="1">
    <citation type="submission" date="2023-10" db="EMBL/GenBank/DDBJ databases">
        <authorList>
            <person name="Chen Y."/>
            <person name="Shah S."/>
            <person name="Dougan E. K."/>
            <person name="Thang M."/>
            <person name="Chan C."/>
        </authorList>
    </citation>
    <scope>NUCLEOTIDE SEQUENCE [LARGE SCALE GENOMIC DNA]</scope>
</reference>
<gene>
    <name evidence="2" type="ORF">PCOR1329_LOCUS48459</name>
</gene>